<proteinExistence type="inferred from homology"/>
<dbReference type="EMBL" id="BHZD01000001">
    <property type="protein sequence ID" value="GCD43127.1"/>
    <property type="molecule type" value="Genomic_DNA"/>
</dbReference>
<protein>
    <submittedName>
        <fullName evidence="6">Sugar transporter</fullName>
    </submittedName>
</protein>
<accession>A0A401W1E0</accession>
<dbReference type="Proteomes" id="UP000286746">
    <property type="component" value="Unassembled WGS sequence"/>
</dbReference>
<dbReference type="Pfam" id="PF01547">
    <property type="entry name" value="SBP_bac_1"/>
    <property type="match status" value="1"/>
</dbReference>
<comment type="similarity">
    <text evidence="1">Belongs to the bacterial solute-binding protein 1 family.</text>
</comment>
<name>A0A401W1E0_STREY</name>
<feature type="chain" id="PRO_5038338612" evidence="5">
    <location>
        <begin position="20"/>
        <end position="423"/>
    </location>
</feature>
<dbReference type="GO" id="GO:1901982">
    <property type="term" value="F:maltose binding"/>
    <property type="evidence" value="ECO:0007669"/>
    <property type="project" value="TreeGrafter"/>
</dbReference>
<organism evidence="6 7">
    <name type="scientific">Streptomyces paromomycinus</name>
    <name type="common">Streptomyces rimosus subsp. paromomycinus</name>
    <dbReference type="NCBI Taxonomy" id="92743"/>
    <lineage>
        <taxon>Bacteria</taxon>
        <taxon>Bacillati</taxon>
        <taxon>Actinomycetota</taxon>
        <taxon>Actinomycetes</taxon>
        <taxon>Kitasatosporales</taxon>
        <taxon>Streptomycetaceae</taxon>
        <taxon>Streptomyces</taxon>
    </lineage>
</organism>
<evidence type="ECO:0000256" key="5">
    <source>
        <dbReference type="SAM" id="SignalP"/>
    </source>
</evidence>
<feature type="compositionally biased region" description="Low complexity" evidence="4">
    <location>
        <begin position="352"/>
        <end position="373"/>
    </location>
</feature>
<evidence type="ECO:0000313" key="6">
    <source>
        <dbReference type="EMBL" id="GCD43127.1"/>
    </source>
</evidence>
<evidence type="ECO:0000256" key="1">
    <source>
        <dbReference type="ARBA" id="ARBA00008520"/>
    </source>
</evidence>
<dbReference type="GO" id="GO:0055052">
    <property type="term" value="C:ATP-binding cassette (ABC) transporter complex, substrate-binding subunit-containing"/>
    <property type="evidence" value="ECO:0007669"/>
    <property type="project" value="TreeGrafter"/>
</dbReference>
<gene>
    <name evidence="6" type="ORF">GKJPGBOP_02805</name>
</gene>
<comment type="caution">
    <text evidence="6">The sequence shown here is derived from an EMBL/GenBank/DDBJ whole genome shotgun (WGS) entry which is preliminary data.</text>
</comment>
<dbReference type="InterPro" id="IPR006059">
    <property type="entry name" value="SBP"/>
</dbReference>
<dbReference type="PROSITE" id="PS51257">
    <property type="entry name" value="PROKAR_LIPOPROTEIN"/>
    <property type="match status" value="1"/>
</dbReference>
<keyword evidence="7" id="KW-1185">Reference proteome</keyword>
<dbReference type="PANTHER" id="PTHR30061">
    <property type="entry name" value="MALTOSE-BINDING PERIPLASMIC PROTEIN"/>
    <property type="match status" value="1"/>
</dbReference>
<reference evidence="6 7" key="1">
    <citation type="submission" date="2018-11" db="EMBL/GenBank/DDBJ databases">
        <title>Whole genome sequence of Streptomyces paromomycinus NBRC 15454(T).</title>
        <authorList>
            <person name="Komaki H."/>
            <person name="Tamura T."/>
        </authorList>
    </citation>
    <scope>NUCLEOTIDE SEQUENCE [LARGE SCALE GENOMIC DNA]</scope>
    <source>
        <strain evidence="6 7">NBRC 15454</strain>
    </source>
</reference>
<evidence type="ECO:0000256" key="4">
    <source>
        <dbReference type="SAM" id="MobiDB-lite"/>
    </source>
</evidence>
<feature type="region of interest" description="Disordered" evidence="4">
    <location>
        <begin position="340"/>
        <end position="383"/>
    </location>
</feature>
<dbReference type="GO" id="GO:0042956">
    <property type="term" value="P:maltodextrin transmembrane transport"/>
    <property type="evidence" value="ECO:0007669"/>
    <property type="project" value="TreeGrafter"/>
</dbReference>
<evidence type="ECO:0000313" key="7">
    <source>
        <dbReference type="Proteomes" id="UP000286746"/>
    </source>
</evidence>
<evidence type="ECO:0000256" key="2">
    <source>
        <dbReference type="ARBA" id="ARBA00022448"/>
    </source>
</evidence>
<dbReference type="Gene3D" id="3.40.190.10">
    <property type="entry name" value="Periplasmic binding protein-like II"/>
    <property type="match status" value="2"/>
</dbReference>
<feature type="signal peptide" evidence="5">
    <location>
        <begin position="1"/>
        <end position="19"/>
    </location>
</feature>
<dbReference type="PANTHER" id="PTHR30061:SF50">
    <property type="entry name" value="MALTOSE_MALTODEXTRIN-BINDING PERIPLASMIC PROTEIN"/>
    <property type="match status" value="1"/>
</dbReference>
<keyword evidence="2" id="KW-0813">Transport</keyword>
<dbReference type="SUPFAM" id="SSF53850">
    <property type="entry name" value="Periplasmic binding protein-like II"/>
    <property type="match status" value="1"/>
</dbReference>
<dbReference type="GO" id="GO:0015768">
    <property type="term" value="P:maltose transport"/>
    <property type="evidence" value="ECO:0007669"/>
    <property type="project" value="TreeGrafter"/>
</dbReference>
<dbReference type="AlphaFoldDB" id="A0A401W1E0"/>
<keyword evidence="3 5" id="KW-0732">Signal</keyword>
<evidence type="ECO:0000256" key="3">
    <source>
        <dbReference type="ARBA" id="ARBA00022729"/>
    </source>
</evidence>
<sequence length="423" mass="44994">MKRGLIAATAVAGMLVSVAACGSSDSKTAGASDFKGKKLIVWVMDGSNPAQWTKQVSEDFKKKTGATVEFRVQQWNGIQQKLTTALSESTPPDVVEIGNTQTAAYAKAGALADLGDLKKEIGADWTDSFNKAAMADGKQYALPWYAGNRVVMYNKKIWAQAGIKELPKTRAELFKAFDTIKQKTDAEPLYLPGQNWYFFDGLTIGTGADLVKKDGSKWVSNLGDPKVSKAMDIYKQYQAFSTAPKNKDEATPQQAEIFSKGKTGAIIAMGYEGPTAVKANPAIKDDIGFFPIPGETADKPEGVFLGGSNFAVAGGGQNQELAKEFLKVALSKKNDGQMVKEVGWSPKSPDLASAAKGNPAAEAAAPGAAKSSGTTPLIPEWAQVENTPNPIKAYMTAVLNGKAPADAAKDVEGEINKRLSQKQ</sequence>
<keyword evidence="6" id="KW-0762">Sugar transport</keyword>